<accession>A0A4C1SMN0</accession>
<sequence>MGMLGSRNSAVGRATLRNALWSRSRVDVFESPSPSGSFERGFRGVIENISILVVLLYSWRIGVNAKRYKELDDVYYGRLELKHGNKFARLTRERVTVNSGVFRSPPLRRVKQIGTNENVECTRRHRYPLWKWPRKQGLRKTGGGPSNFTLAVKQTGYCKEQQLEEHKLKMRLIQEKHAQELKFNEEKHNVELQILQLNKEKLQLELELLKTNREVELISKTRRVVARFEGVRRADSILNAALCGLSLINLLLFPRGTIKRRRSGIERGVGVVA</sequence>
<evidence type="ECO:0000313" key="2">
    <source>
        <dbReference type="EMBL" id="GBP03166.1"/>
    </source>
</evidence>
<dbReference type="AlphaFoldDB" id="A0A4C1SMN0"/>
<keyword evidence="3" id="KW-1185">Reference proteome</keyword>
<name>A0A4C1SMN0_EUMVA</name>
<gene>
    <name evidence="2" type="ORF">EVAR_2618_1</name>
</gene>
<dbReference type="Proteomes" id="UP000299102">
    <property type="component" value="Unassembled WGS sequence"/>
</dbReference>
<feature type="coiled-coil region" evidence="1">
    <location>
        <begin position="185"/>
        <end position="214"/>
    </location>
</feature>
<dbReference type="OrthoDB" id="7455417at2759"/>
<organism evidence="2 3">
    <name type="scientific">Eumeta variegata</name>
    <name type="common">Bagworm moth</name>
    <name type="synonym">Eumeta japonica</name>
    <dbReference type="NCBI Taxonomy" id="151549"/>
    <lineage>
        <taxon>Eukaryota</taxon>
        <taxon>Metazoa</taxon>
        <taxon>Ecdysozoa</taxon>
        <taxon>Arthropoda</taxon>
        <taxon>Hexapoda</taxon>
        <taxon>Insecta</taxon>
        <taxon>Pterygota</taxon>
        <taxon>Neoptera</taxon>
        <taxon>Endopterygota</taxon>
        <taxon>Lepidoptera</taxon>
        <taxon>Glossata</taxon>
        <taxon>Ditrysia</taxon>
        <taxon>Tineoidea</taxon>
        <taxon>Psychidae</taxon>
        <taxon>Oiketicinae</taxon>
        <taxon>Eumeta</taxon>
    </lineage>
</organism>
<proteinExistence type="predicted"/>
<keyword evidence="1" id="KW-0175">Coiled coil</keyword>
<reference evidence="2 3" key="1">
    <citation type="journal article" date="2019" name="Commun. Biol.">
        <title>The bagworm genome reveals a unique fibroin gene that provides high tensile strength.</title>
        <authorList>
            <person name="Kono N."/>
            <person name="Nakamura H."/>
            <person name="Ohtoshi R."/>
            <person name="Tomita M."/>
            <person name="Numata K."/>
            <person name="Arakawa K."/>
        </authorList>
    </citation>
    <scope>NUCLEOTIDE SEQUENCE [LARGE SCALE GENOMIC DNA]</scope>
</reference>
<dbReference type="EMBL" id="BGZK01000009">
    <property type="protein sequence ID" value="GBP03166.1"/>
    <property type="molecule type" value="Genomic_DNA"/>
</dbReference>
<protein>
    <submittedName>
        <fullName evidence="2">Uncharacterized protein</fullName>
    </submittedName>
</protein>
<evidence type="ECO:0000256" key="1">
    <source>
        <dbReference type="SAM" id="Coils"/>
    </source>
</evidence>
<evidence type="ECO:0000313" key="3">
    <source>
        <dbReference type="Proteomes" id="UP000299102"/>
    </source>
</evidence>
<comment type="caution">
    <text evidence="2">The sequence shown here is derived from an EMBL/GenBank/DDBJ whole genome shotgun (WGS) entry which is preliminary data.</text>
</comment>